<dbReference type="CDD" id="cd01392">
    <property type="entry name" value="HTH_LacI"/>
    <property type="match status" value="1"/>
</dbReference>
<accession>A0ABY2DYX3</accession>
<dbReference type="PANTHER" id="PTHR30146:SF153">
    <property type="entry name" value="LACTOSE OPERON REPRESSOR"/>
    <property type="match status" value="1"/>
</dbReference>
<dbReference type="InterPro" id="IPR000843">
    <property type="entry name" value="HTH_LacI"/>
</dbReference>
<protein>
    <submittedName>
        <fullName evidence="5">LacI family transcriptional regulator</fullName>
    </submittedName>
</protein>
<dbReference type="InterPro" id="IPR046335">
    <property type="entry name" value="LacI/GalR-like_sensor"/>
</dbReference>
<dbReference type="Proteomes" id="UP000504882">
    <property type="component" value="Unassembled WGS sequence"/>
</dbReference>
<evidence type="ECO:0000256" key="2">
    <source>
        <dbReference type="ARBA" id="ARBA00023125"/>
    </source>
</evidence>
<evidence type="ECO:0000313" key="5">
    <source>
        <dbReference type="EMBL" id="TDE89683.1"/>
    </source>
</evidence>
<dbReference type="PROSITE" id="PS00356">
    <property type="entry name" value="HTH_LACI_1"/>
    <property type="match status" value="1"/>
</dbReference>
<dbReference type="RefSeq" id="WP_133109424.1">
    <property type="nucleotide sequence ID" value="NZ_SMNA01000011.1"/>
</dbReference>
<comment type="caution">
    <text evidence="5">The sequence shown here is derived from an EMBL/GenBank/DDBJ whole genome shotgun (WGS) entry which is preliminary data.</text>
</comment>
<feature type="domain" description="HTH lacI-type" evidence="4">
    <location>
        <begin position="2"/>
        <end position="56"/>
    </location>
</feature>
<dbReference type="SMART" id="SM00354">
    <property type="entry name" value="HTH_LACI"/>
    <property type="match status" value="1"/>
</dbReference>
<reference evidence="5 6" key="1">
    <citation type="submission" date="2019-03" db="EMBL/GenBank/DDBJ databases">
        <title>Genomic features of bacteria from cold environments.</title>
        <authorList>
            <person name="Shen L."/>
        </authorList>
    </citation>
    <scope>NUCLEOTIDE SEQUENCE [LARGE SCALE GENOMIC DNA]</scope>
    <source>
        <strain evidence="6">T3246-1</strain>
    </source>
</reference>
<dbReference type="Gene3D" id="1.10.260.40">
    <property type="entry name" value="lambda repressor-like DNA-binding domains"/>
    <property type="match status" value="1"/>
</dbReference>
<dbReference type="CDD" id="cd06267">
    <property type="entry name" value="PBP1_LacI_sugar_binding-like"/>
    <property type="match status" value="1"/>
</dbReference>
<dbReference type="EMBL" id="SMNA01000011">
    <property type="protein sequence ID" value="TDE89683.1"/>
    <property type="molecule type" value="Genomic_DNA"/>
</dbReference>
<dbReference type="InterPro" id="IPR010982">
    <property type="entry name" value="Lambda_DNA-bd_dom_sf"/>
</dbReference>
<keyword evidence="2" id="KW-0238">DNA-binding</keyword>
<gene>
    <name evidence="5" type="ORF">EXU48_19875</name>
</gene>
<dbReference type="SUPFAM" id="SSF47413">
    <property type="entry name" value="lambda repressor-like DNA-binding domains"/>
    <property type="match status" value="1"/>
</dbReference>
<evidence type="ECO:0000313" key="6">
    <source>
        <dbReference type="Proteomes" id="UP000504882"/>
    </source>
</evidence>
<organism evidence="5 6">
    <name type="scientific">Occultella glacieicola</name>
    <dbReference type="NCBI Taxonomy" id="2518684"/>
    <lineage>
        <taxon>Bacteria</taxon>
        <taxon>Bacillati</taxon>
        <taxon>Actinomycetota</taxon>
        <taxon>Actinomycetes</taxon>
        <taxon>Micrococcales</taxon>
        <taxon>Ruaniaceae</taxon>
        <taxon>Occultella</taxon>
    </lineage>
</organism>
<keyword evidence="3" id="KW-0804">Transcription</keyword>
<evidence type="ECO:0000259" key="4">
    <source>
        <dbReference type="PROSITE" id="PS50932"/>
    </source>
</evidence>
<dbReference type="Gene3D" id="3.40.50.2300">
    <property type="match status" value="2"/>
</dbReference>
<dbReference type="InterPro" id="IPR028082">
    <property type="entry name" value="Peripla_BP_I"/>
</dbReference>
<dbReference type="Pfam" id="PF00356">
    <property type="entry name" value="LacI"/>
    <property type="match status" value="1"/>
</dbReference>
<proteinExistence type="predicted"/>
<sequence length="341" mass="36786">MTTLQDVAAHAGVSPMTVSNVVNGRPGVAESTRLLVDASIRHLGYKPNLSARRLAKGRTGMLTLSIPEVEIPYFAEISSAMLRAALERSMDILINQSDWDRDRELDLIHGSMSLLTDGILLYPSTLTQSDLNGARPGVPLVLFGGSEVFTNVDHVVIDNVAAAQEATEHLVSLGHRRIALIGPHLEPNSRKPNGRLAGYARALEVARIKRSQELLVNVPTYHRVDGYRAMQQLFELPQPPTAVFCLSDLLAVGALHAAYDRGVAVPGELSIMGFDDVEESRYSNPALTTIKPDKLAIARHALDLISGPGEGSEQNGPRTVITNHELVIRASTAAPGRTAAH</sequence>
<evidence type="ECO:0000256" key="1">
    <source>
        <dbReference type="ARBA" id="ARBA00023015"/>
    </source>
</evidence>
<keyword evidence="1" id="KW-0805">Transcription regulation</keyword>
<dbReference type="Pfam" id="PF13377">
    <property type="entry name" value="Peripla_BP_3"/>
    <property type="match status" value="1"/>
</dbReference>
<evidence type="ECO:0000256" key="3">
    <source>
        <dbReference type="ARBA" id="ARBA00023163"/>
    </source>
</evidence>
<keyword evidence="6" id="KW-1185">Reference proteome</keyword>
<name>A0ABY2DYX3_9MICO</name>
<dbReference type="PANTHER" id="PTHR30146">
    <property type="entry name" value="LACI-RELATED TRANSCRIPTIONAL REPRESSOR"/>
    <property type="match status" value="1"/>
</dbReference>
<dbReference type="SUPFAM" id="SSF53822">
    <property type="entry name" value="Periplasmic binding protein-like I"/>
    <property type="match status" value="1"/>
</dbReference>
<dbReference type="PROSITE" id="PS50932">
    <property type="entry name" value="HTH_LACI_2"/>
    <property type="match status" value="1"/>
</dbReference>